<organism evidence="2 3">
    <name type="scientific">Paraglaciecola hydrolytica</name>
    <dbReference type="NCBI Taxonomy" id="1799789"/>
    <lineage>
        <taxon>Bacteria</taxon>
        <taxon>Pseudomonadati</taxon>
        <taxon>Pseudomonadota</taxon>
        <taxon>Gammaproteobacteria</taxon>
        <taxon>Alteromonadales</taxon>
        <taxon>Alteromonadaceae</taxon>
        <taxon>Paraglaciecola</taxon>
    </lineage>
</organism>
<evidence type="ECO:0000313" key="3">
    <source>
        <dbReference type="Proteomes" id="UP000070299"/>
    </source>
</evidence>
<keyword evidence="3" id="KW-1185">Reference proteome</keyword>
<dbReference type="InterPro" id="IPR046863">
    <property type="entry name" value="MbnP-like_dom"/>
</dbReference>
<evidence type="ECO:0000259" key="1">
    <source>
        <dbReference type="Pfam" id="PF20243"/>
    </source>
</evidence>
<dbReference type="EMBL" id="LSNE01000018">
    <property type="protein sequence ID" value="KXI27007.1"/>
    <property type="molecule type" value="Genomic_DNA"/>
</dbReference>
<proteinExistence type="predicted"/>
<dbReference type="AlphaFoldDB" id="A0A148KL38"/>
<dbReference type="STRING" id="1799789.AX660_02645"/>
<dbReference type="InterPro" id="IPR023977">
    <property type="entry name" value="MbnP-like"/>
</dbReference>
<accession>A0A148KL38</accession>
<sequence>MSCAKPIDSDTFNWSIELLAFFLSDLSIEQDGQQLFLPLTSNDWQTTNLALLRFTKAQCADKKQQVLDDDVLAEQPFQSLQLAVPLALAETTQLRFTLGLPFDINHLNPLSQPSPLNMPSMFWSWRGGHKFLRLDMLGEQDAWNFHLGSTGCTSASAMRSPQTECVHANTLHFSLSKQQQGERLIVHLDKLLQGLELNGRNSCLMQSDKTSCQVLMSNLTDNGVFEWR</sequence>
<dbReference type="Proteomes" id="UP000070299">
    <property type="component" value="Unassembled WGS sequence"/>
</dbReference>
<protein>
    <recommendedName>
        <fullName evidence="1">Copper-binding protein MbnP-like domain-containing protein</fullName>
    </recommendedName>
</protein>
<gene>
    <name evidence="2" type="ORF">AX660_02645</name>
</gene>
<reference evidence="3" key="1">
    <citation type="submission" date="2016-02" db="EMBL/GenBank/DDBJ databases">
        <authorList>
            <person name="Schultz-Johansen M."/>
            <person name="Glaring M.A."/>
            <person name="Bech P.K."/>
            <person name="Stougaard P."/>
        </authorList>
    </citation>
    <scope>NUCLEOTIDE SEQUENCE [LARGE SCALE GENOMIC DNA]</scope>
    <source>
        <strain evidence="3">S66</strain>
    </source>
</reference>
<dbReference type="NCBIfam" id="TIGR04052">
    <property type="entry name" value="MbnP_like_WxW"/>
    <property type="match status" value="1"/>
</dbReference>
<feature type="domain" description="Copper-binding protein MbnP-like" evidence="1">
    <location>
        <begin position="13"/>
        <end position="204"/>
    </location>
</feature>
<evidence type="ECO:0000313" key="2">
    <source>
        <dbReference type="EMBL" id="KXI27007.1"/>
    </source>
</evidence>
<name>A0A148KL38_9ALTE</name>
<dbReference type="Pfam" id="PF20243">
    <property type="entry name" value="MbnP"/>
    <property type="match status" value="1"/>
</dbReference>
<comment type="caution">
    <text evidence="2">The sequence shown here is derived from an EMBL/GenBank/DDBJ whole genome shotgun (WGS) entry which is preliminary data.</text>
</comment>